<proteinExistence type="predicted"/>
<keyword evidence="3" id="KW-1185">Reference proteome</keyword>
<name>A0A249PL18_9HYPH</name>
<dbReference type="Proteomes" id="UP000217211">
    <property type="component" value="Plasmid pSJ05684b"/>
</dbReference>
<dbReference type="EMBL" id="CP023068">
    <property type="protein sequence ID" value="ASY66437.1"/>
    <property type="molecule type" value="Genomic_DNA"/>
</dbReference>
<feature type="region of interest" description="Disordered" evidence="1">
    <location>
        <begin position="21"/>
        <end position="41"/>
    </location>
</feature>
<keyword evidence="2" id="KW-0614">Plasmid</keyword>
<accession>A0A249PL18</accession>
<gene>
    <name evidence="2" type="ORF">SJ05684_b54550</name>
</gene>
<evidence type="ECO:0000313" key="2">
    <source>
        <dbReference type="EMBL" id="ASY66437.1"/>
    </source>
</evidence>
<dbReference type="AlphaFoldDB" id="A0A249PL18"/>
<protein>
    <submittedName>
        <fullName evidence="2">Uncharacterized protein</fullName>
    </submittedName>
</protein>
<dbReference type="KEGG" id="esj:SJ05684_b54550"/>
<geneLocation type="plasmid" evidence="3">
    <name>psj05684b</name>
</geneLocation>
<sequence length="41" mass="4686">MLWLHLSDRVTIACAVPKGTKYQNRPKDAHIDDQDMESCQA</sequence>
<organism evidence="2 3">
    <name type="scientific">Sinorhizobium sojae CCBAU 05684</name>
    <dbReference type="NCBI Taxonomy" id="716928"/>
    <lineage>
        <taxon>Bacteria</taxon>
        <taxon>Pseudomonadati</taxon>
        <taxon>Pseudomonadota</taxon>
        <taxon>Alphaproteobacteria</taxon>
        <taxon>Hyphomicrobiales</taxon>
        <taxon>Rhizobiaceae</taxon>
        <taxon>Sinorhizobium/Ensifer group</taxon>
        <taxon>Sinorhizobium</taxon>
    </lineage>
</organism>
<evidence type="ECO:0000313" key="3">
    <source>
        <dbReference type="Proteomes" id="UP000217211"/>
    </source>
</evidence>
<evidence type="ECO:0000256" key="1">
    <source>
        <dbReference type="SAM" id="MobiDB-lite"/>
    </source>
</evidence>
<reference evidence="2 3" key="1">
    <citation type="submission" date="2017-08" db="EMBL/GenBank/DDBJ databases">
        <title>Multipartite genome sequences of Sinorhizobium species nodulating soybeans.</title>
        <authorList>
            <person name="Tian C.F."/>
        </authorList>
    </citation>
    <scope>NUCLEOTIDE SEQUENCE [LARGE SCALE GENOMIC DNA]</scope>
    <source>
        <strain evidence="2 3">CCBAU 05684</strain>
        <plasmid evidence="3">psj05684b</plasmid>
    </source>
</reference>